<dbReference type="RefSeq" id="WP_126980455.1">
    <property type="nucleotide sequence ID" value="NZ_CAWUGC010000019.1"/>
</dbReference>
<accession>A0A433SBU4</accession>
<dbReference type="Gene3D" id="2.40.160.20">
    <property type="match status" value="1"/>
</dbReference>
<keyword evidence="1" id="KW-0998">Cell outer membrane</keyword>
<gene>
    <name evidence="4" type="primary">pagL</name>
    <name evidence="4" type="ORF">CUZ56_02284</name>
</gene>
<evidence type="ECO:0000256" key="2">
    <source>
        <dbReference type="PIRSR" id="PIRSR029681-2"/>
    </source>
</evidence>
<comment type="function">
    <text evidence="1">Has lipid A 3-O-deacylase activity. Hydrolyzes the ester bond at the 3 position of lipid A, a bioactive component of lipopolysaccharide (LPS), thereby releasing the primary fatty acyl moiety.</text>
</comment>
<dbReference type="InterPro" id="IPR018550">
    <property type="entry name" value="Lipid-A_deacylase-rel"/>
</dbReference>
<keyword evidence="1 4" id="KW-0378">Hydrolase</keyword>
<dbReference type="Proteomes" id="UP000286947">
    <property type="component" value="Unassembled WGS sequence"/>
</dbReference>
<sequence length="183" mass="20686" precursor="true">MKALSISCWVAVLGFFCSIAAAQPTVPQGQERGAFRLNLGYQGSYNRTELAYETPTLWQGSLFNRPIDLKLEAGLAYWHTNDSHVRYGSRTSIWQVSLTPMLRWWIGQQWYIEGGIGATAMSHTRFANREISTAFQFGDHIGIVRTFGDDWRVGLRLSHFSNASIKRPNPGLNVIQLTLSRSF</sequence>
<comment type="subcellular location">
    <subcellularLocation>
        <location evidence="1">Cell outer membrane</location>
        <topology evidence="1">Multi-pass membrane protein</topology>
    </subcellularLocation>
</comment>
<evidence type="ECO:0000313" key="4">
    <source>
        <dbReference type="EMBL" id="RUS66205.1"/>
    </source>
</evidence>
<dbReference type="GO" id="GO:0009279">
    <property type="term" value="C:cell outer membrane"/>
    <property type="evidence" value="ECO:0007669"/>
    <property type="project" value="UniProtKB-SubCell"/>
</dbReference>
<comment type="subunit">
    <text evidence="1">Homodimer.</text>
</comment>
<keyword evidence="1" id="KW-0472">Membrane</keyword>
<reference evidence="4 5" key="1">
    <citation type="submission" date="2018-01" db="EMBL/GenBank/DDBJ databases">
        <title>Saezia sanguinis gen. nov., sp. nov., in the order Burkholderiales isolated from human blood.</title>
        <authorList>
            <person name="Medina-Pascual M.J."/>
            <person name="Valdezate S."/>
            <person name="Monzon S."/>
            <person name="Cuesta I."/>
            <person name="Carrasco G."/>
            <person name="Villalon P."/>
            <person name="Saez-Nieto J.A."/>
        </authorList>
    </citation>
    <scope>NUCLEOTIDE SEQUENCE [LARGE SCALE GENOMIC DNA]</scope>
    <source>
        <strain evidence="4 5">CNM695-12</strain>
    </source>
</reference>
<dbReference type="EMBL" id="PQSP01000006">
    <property type="protein sequence ID" value="RUS66205.1"/>
    <property type="molecule type" value="Genomic_DNA"/>
</dbReference>
<dbReference type="SUPFAM" id="SSF56925">
    <property type="entry name" value="OMPA-like"/>
    <property type="match status" value="1"/>
</dbReference>
<proteinExistence type="inferred from homology"/>
<evidence type="ECO:0000256" key="1">
    <source>
        <dbReference type="PIRNR" id="PIRNR029681"/>
    </source>
</evidence>
<evidence type="ECO:0000256" key="3">
    <source>
        <dbReference type="SAM" id="SignalP"/>
    </source>
</evidence>
<keyword evidence="3" id="KW-0732">Signal</keyword>
<organism evidence="4 5">
    <name type="scientific">Saezia sanguinis</name>
    <dbReference type="NCBI Taxonomy" id="1965230"/>
    <lineage>
        <taxon>Bacteria</taxon>
        <taxon>Pseudomonadati</taxon>
        <taxon>Pseudomonadota</taxon>
        <taxon>Betaproteobacteria</taxon>
        <taxon>Burkholderiales</taxon>
        <taxon>Saeziaceae</taxon>
        <taxon>Saezia</taxon>
    </lineage>
</organism>
<name>A0A433SBU4_9BURK</name>
<feature type="site" description="Critical for activity" evidence="2">
    <location>
        <position position="162"/>
    </location>
</feature>
<feature type="signal peptide" evidence="3">
    <location>
        <begin position="1"/>
        <end position="22"/>
    </location>
</feature>
<dbReference type="GO" id="GO:0050528">
    <property type="term" value="F:acyloxyacyl hydrolase activity"/>
    <property type="evidence" value="ECO:0007669"/>
    <property type="project" value="UniProtKB-EC"/>
</dbReference>
<comment type="caution">
    <text evidence="4">The sequence shown here is derived from an EMBL/GenBank/DDBJ whole genome shotgun (WGS) entry which is preliminary data.</text>
</comment>
<dbReference type="PIRSF" id="PIRSF029681">
    <property type="entry name" value="PagL"/>
    <property type="match status" value="1"/>
</dbReference>
<feature type="chain" id="PRO_5019093191" description="Lipid A deacylase" evidence="3">
    <location>
        <begin position="23"/>
        <end position="183"/>
    </location>
</feature>
<protein>
    <recommendedName>
        <fullName evidence="1">Lipid A deacylase</fullName>
        <ecNumber evidence="1">3.1.1.77</ecNumber>
    </recommendedName>
    <alternativeName>
        <fullName evidence="1">LPS 3-O-deacylase</fullName>
    </alternativeName>
    <alternativeName>
        <fullName evidence="1">Outer membrane enzyme</fullName>
    </alternativeName>
</protein>
<dbReference type="InterPro" id="IPR011250">
    <property type="entry name" value="OMP/PagP_B-barrel"/>
</dbReference>
<keyword evidence="5" id="KW-1185">Reference proteome</keyword>
<evidence type="ECO:0000313" key="5">
    <source>
        <dbReference type="Proteomes" id="UP000286947"/>
    </source>
</evidence>
<dbReference type="Pfam" id="PF09411">
    <property type="entry name" value="PagL"/>
    <property type="match status" value="1"/>
</dbReference>
<dbReference type="AlphaFoldDB" id="A0A433SBU4"/>
<comment type="similarity">
    <text evidence="1">Belongs to the PagL family.</text>
</comment>
<dbReference type="OrthoDB" id="5297282at2"/>
<dbReference type="EC" id="3.1.1.77" evidence="1"/>
<comment type="catalytic activity">
    <reaction evidence="1">
        <text>a 3-(acyloxy)acyl derivative of bacterial toxin + H2O = a 3-hydroxyacyl derivative of bacterial toxin + a fatty acid + H(+)</text>
        <dbReference type="Rhea" id="RHEA:12032"/>
        <dbReference type="ChEBI" id="CHEBI:15377"/>
        <dbReference type="ChEBI" id="CHEBI:15378"/>
        <dbReference type="ChEBI" id="CHEBI:28868"/>
        <dbReference type="ChEBI" id="CHEBI:136853"/>
        <dbReference type="ChEBI" id="CHEBI:140675"/>
        <dbReference type="EC" id="3.1.1.77"/>
    </reaction>
</comment>